<name>A0A4R4DVL9_9BACT</name>
<accession>A0A4R4DVL9</accession>
<keyword evidence="2" id="KW-1185">Reference proteome</keyword>
<protein>
    <submittedName>
        <fullName evidence="1">Uncharacterized protein</fullName>
    </submittedName>
</protein>
<comment type="caution">
    <text evidence="1">The sequence shown here is derived from an EMBL/GenBank/DDBJ whole genome shotgun (WGS) entry which is preliminary data.</text>
</comment>
<dbReference type="AlphaFoldDB" id="A0A4R4DVL9"/>
<dbReference type="Proteomes" id="UP000295164">
    <property type="component" value="Unassembled WGS sequence"/>
</dbReference>
<proteinExistence type="predicted"/>
<dbReference type="EMBL" id="SKFH01000034">
    <property type="protein sequence ID" value="TCZ67467.1"/>
    <property type="molecule type" value="Genomic_DNA"/>
</dbReference>
<gene>
    <name evidence="1" type="ORF">E0486_15415</name>
</gene>
<evidence type="ECO:0000313" key="2">
    <source>
        <dbReference type="Proteomes" id="UP000295164"/>
    </source>
</evidence>
<organism evidence="1 2">
    <name type="scientific">Flaviaesturariibacter aridisoli</name>
    <dbReference type="NCBI Taxonomy" id="2545761"/>
    <lineage>
        <taxon>Bacteria</taxon>
        <taxon>Pseudomonadati</taxon>
        <taxon>Bacteroidota</taxon>
        <taxon>Chitinophagia</taxon>
        <taxon>Chitinophagales</taxon>
        <taxon>Chitinophagaceae</taxon>
        <taxon>Flaviaestuariibacter</taxon>
    </lineage>
</organism>
<evidence type="ECO:0000313" key="1">
    <source>
        <dbReference type="EMBL" id="TCZ67467.1"/>
    </source>
</evidence>
<reference evidence="1 2" key="1">
    <citation type="submission" date="2019-03" db="EMBL/GenBank/DDBJ databases">
        <authorList>
            <person name="Kim M.K.M."/>
        </authorList>
    </citation>
    <scope>NUCLEOTIDE SEQUENCE [LARGE SCALE GENOMIC DNA]</scope>
    <source>
        <strain evidence="1 2">17J68-15</strain>
    </source>
</reference>
<dbReference type="RefSeq" id="WP_131853386.1">
    <property type="nucleotide sequence ID" value="NZ_SKFH01000034.1"/>
</dbReference>
<sequence>MGQYTDLLYSANINSIASTVKSILQPLKSFGFTPTNDPDEIFGSFSILLGQRAQAAMFGGVTKGNYLLDTGVNVYNAMYEECFVTQTQSYKLDLPLFVFTAMYLESHNKRDSLKVADSNLKQEFFECIYDTCHNSYPQQCKFDRYRSVEVLETFLLFLSKKFGN</sequence>